<feature type="domain" description="Alcohol dehydrogenase-like N-terminal" evidence="3">
    <location>
        <begin position="24"/>
        <end position="130"/>
    </location>
</feature>
<dbReference type="PANTHER" id="PTHR43401">
    <property type="entry name" value="L-THREONINE 3-DEHYDROGENASE"/>
    <property type="match status" value="1"/>
</dbReference>
<proteinExistence type="predicted"/>
<dbReference type="InterPro" id="IPR011032">
    <property type="entry name" value="GroES-like_sf"/>
</dbReference>
<comment type="caution">
    <text evidence="4">The sequence shown here is derived from an EMBL/GenBank/DDBJ whole genome shotgun (WGS) entry which is preliminary data.</text>
</comment>
<dbReference type="SUPFAM" id="SSF50129">
    <property type="entry name" value="GroES-like"/>
    <property type="match status" value="1"/>
</dbReference>
<feature type="domain" description="Alcohol dehydrogenase-like C-terminal" evidence="2">
    <location>
        <begin position="169"/>
        <end position="295"/>
    </location>
</feature>
<accession>A0ABT5HHX3</accession>
<dbReference type="Gene3D" id="3.90.180.10">
    <property type="entry name" value="Medium-chain alcohol dehydrogenases, catalytic domain"/>
    <property type="match status" value="1"/>
</dbReference>
<dbReference type="Pfam" id="PF00107">
    <property type="entry name" value="ADH_zinc_N"/>
    <property type="match status" value="1"/>
</dbReference>
<evidence type="ECO:0000259" key="2">
    <source>
        <dbReference type="Pfam" id="PF00107"/>
    </source>
</evidence>
<evidence type="ECO:0000259" key="3">
    <source>
        <dbReference type="Pfam" id="PF08240"/>
    </source>
</evidence>
<dbReference type="RefSeq" id="WP_272744112.1">
    <property type="nucleotide sequence ID" value="NZ_JAQQKV010000001.1"/>
</dbReference>
<name>A0ABT5HHX3_9CAUL</name>
<evidence type="ECO:0000313" key="5">
    <source>
        <dbReference type="Proteomes" id="UP001218579"/>
    </source>
</evidence>
<dbReference type="Pfam" id="PF08240">
    <property type="entry name" value="ADH_N"/>
    <property type="match status" value="1"/>
</dbReference>
<dbReference type="InterPro" id="IPR050129">
    <property type="entry name" value="Zn_alcohol_dh"/>
</dbReference>
<dbReference type="Proteomes" id="UP001218579">
    <property type="component" value="Unassembled WGS sequence"/>
</dbReference>
<evidence type="ECO:0000313" key="4">
    <source>
        <dbReference type="EMBL" id="MDC7675792.1"/>
    </source>
</evidence>
<dbReference type="InterPro" id="IPR036291">
    <property type="entry name" value="NAD(P)-bd_dom_sf"/>
</dbReference>
<gene>
    <name evidence="4" type="ORF">PQU98_06610</name>
</gene>
<keyword evidence="5" id="KW-1185">Reference proteome</keyword>
<evidence type="ECO:0000256" key="1">
    <source>
        <dbReference type="ARBA" id="ARBA00023002"/>
    </source>
</evidence>
<organism evidence="4 5">
    <name type="scientific">Asticcacaulis machinosus</name>
    <dbReference type="NCBI Taxonomy" id="2984211"/>
    <lineage>
        <taxon>Bacteria</taxon>
        <taxon>Pseudomonadati</taxon>
        <taxon>Pseudomonadota</taxon>
        <taxon>Alphaproteobacteria</taxon>
        <taxon>Caulobacterales</taxon>
        <taxon>Caulobacteraceae</taxon>
        <taxon>Asticcacaulis</taxon>
    </lineage>
</organism>
<dbReference type="Gene3D" id="3.40.50.720">
    <property type="entry name" value="NAD(P)-binding Rossmann-like Domain"/>
    <property type="match status" value="1"/>
</dbReference>
<dbReference type="EMBL" id="JAQQKV010000001">
    <property type="protein sequence ID" value="MDC7675792.1"/>
    <property type="molecule type" value="Genomic_DNA"/>
</dbReference>
<reference evidence="4 5" key="1">
    <citation type="submission" date="2023-01" db="EMBL/GenBank/DDBJ databases">
        <title>Novel species of the genus Asticcacaulis isolated from rivers.</title>
        <authorList>
            <person name="Lu H."/>
        </authorList>
    </citation>
    <scope>NUCLEOTIDE SEQUENCE [LARGE SCALE GENOMIC DNA]</scope>
    <source>
        <strain evidence="4 5">LKC15W</strain>
    </source>
</reference>
<dbReference type="CDD" id="cd08261">
    <property type="entry name" value="Zn_ADH7"/>
    <property type="match status" value="1"/>
</dbReference>
<dbReference type="InterPro" id="IPR013154">
    <property type="entry name" value="ADH-like_N"/>
</dbReference>
<sequence length="336" mass="35821">MKSVICEAPHALGIGERSLPERHAGEVLIRIGRVGLCGTDYHIFAGNQPFLAYPRVMGHELAGTVAETDAGSAFREGDLVTVNPYLPCGRCIACRKGKPNCCVDIRVLGVHIDGGMTEFVSVPESAVIAVEGLTPDQAAMVEFLAVGAHAVRRGNARVADRALIVGAGPIGVGTALFAAMSGADVTLIDTSSERLTYARERIGIAHTAVVDAHVDTYLSDRTDGEFFDIVFDCTGSARAIEKGFAYVAHGGRYVLVSVVKDTISFADPEFHKREMQLIGSRNATSEDFARVISAIRQGHIPTDALKTHSFALFDLPQVIPDLIAHQGSVLKAIAEL</sequence>
<dbReference type="InterPro" id="IPR013149">
    <property type="entry name" value="ADH-like_C"/>
</dbReference>
<dbReference type="SUPFAM" id="SSF51735">
    <property type="entry name" value="NAD(P)-binding Rossmann-fold domains"/>
    <property type="match status" value="1"/>
</dbReference>
<dbReference type="PANTHER" id="PTHR43401:SF3">
    <property type="entry name" value="L-GALACTONATE-5-DEHYDROGENASE"/>
    <property type="match status" value="1"/>
</dbReference>
<protein>
    <submittedName>
        <fullName evidence="4">Zinc-binding alcohol dehydrogenase family protein</fullName>
    </submittedName>
</protein>
<keyword evidence="1" id="KW-0560">Oxidoreductase</keyword>